<dbReference type="PANTHER" id="PTHR42682">
    <property type="entry name" value="HYDROGENASE-4 COMPONENT F"/>
    <property type="match status" value="1"/>
</dbReference>
<keyword evidence="11" id="KW-1185">Reference proteome</keyword>
<dbReference type="EMBL" id="JAUSVL010000001">
    <property type="protein sequence ID" value="MDQ0291444.1"/>
    <property type="molecule type" value="Genomic_DNA"/>
</dbReference>
<evidence type="ECO:0000256" key="6">
    <source>
        <dbReference type="ARBA" id="ARBA00023136"/>
    </source>
</evidence>
<proteinExistence type="predicted"/>
<dbReference type="GO" id="GO:0042773">
    <property type="term" value="P:ATP synthesis coupled electron transport"/>
    <property type="evidence" value="ECO:0007669"/>
    <property type="project" value="InterPro"/>
</dbReference>
<keyword evidence="3 7" id="KW-0812">Transmembrane</keyword>
<feature type="transmembrane region" description="Helical" evidence="8">
    <location>
        <begin position="587"/>
        <end position="607"/>
    </location>
</feature>
<evidence type="ECO:0000313" key="10">
    <source>
        <dbReference type="EMBL" id="MDQ0291444.1"/>
    </source>
</evidence>
<feature type="transmembrane region" description="Helical" evidence="8">
    <location>
        <begin position="421"/>
        <end position="443"/>
    </location>
</feature>
<name>A0AAE4APK9_9BACT</name>
<feature type="transmembrane region" description="Helical" evidence="8">
    <location>
        <begin position="71"/>
        <end position="89"/>
    </location>
</feature>
<accession>A0AAE4APK9</accession>
<feature type="transmembrane region" description="Helical" evidence="8">
    <location>
        <begin position="293"/>
        <end position="310"/>
    </location>
</feature>
<evidence type="ECO:0000256" key="8">
    <source>
        <dbReference type="SAM" id="Phobius"/>
    </source>
</evidence>
<evidence type="ECO:0000313" key="11">
    <source>
        <dbReference type="Proteomes" id="UP001238163"/>
    </source>
</evidence>
<reference evidence="10" key="1">
    <citation type="submission" date="2023-07" db="EMBL/GenBank/DDBJ databases">
        <title>Genomic Encyclopedia of Type Strains, Phase IV (KMG-IV): sequencing the most valuable type-strain genomes for metagenomic binning, comparative biology and taxonomic classification.</title>
        <authorList>
            <person name="Goeker M."/>
        </authorList>
    </citation>
    <scope>NUCLEOTIDE SEQUENCE</scope>
    <source>
        <strain evidence="10">DSM 24202</strain>
    </source>
</reference>
<keyword evidence="5" id="KW-0560">Oxidoreductase</keyword>
<evidence type="ECO:0000256" key="2">
    <source>
        <dbReference type="ARBA" id="ARBA00022475"/>
    </source>
</evidence>
<dbReference type="InterPro" id="IPR003918">
    <property type="entry name" value="NADH_UbQ_OxRdtase"/>
</dbReference>
<keyword evidence="2" id="KW-1003">Cell membrane</keyword>
<sequence>MSALLLTLLVLVRTMGFTGGPWDETQLLFHGIGVAYDLLSLLFLLPVALLGLVAAIHSIGYLHGHGAARSGLYWFFYNLTLAAMLMVPLMRSAPLFLLTWEVMGIASFALVIFDWDAAASRRAGWIYLLACHAGAAFLIMMFVADSSPLSPGMLWLPAVLGIIGFGLKAGFPLLHVWLPSAHPAAPAPVSAVMSGAMIKLGLYGILRFVLFSGDTLLLCGWLLAILGLIGALLGIVLALPQRNIKTLLAYSSIENIGIMTMAYGLGVLGVAYDVPGMAILGFSGALLHMFNHAALKGALFLGAGAVYRATGTLNMEKLGGLMKRMPWTGGAFAANALSLSGLPPGNAFLGEFLIYAAAFNGVINGHGPLRALSLLCIITLATVGGLAVAAYAKVISAVFLGEPRSDCAAKAREVSWTMCGCTLALLLVNLCLLFLAPYILPMFTPLLTRLAGESAAGFTVPDIALLLSMPSILSLFLIGVSATAIRWRQRLGARRQDVEGVTWDCGYAAPSARMEYTGTAFAQPLLDAFASVLKLRRQLQRPEALFPREIRADLNSQDRALSSVWQPLFGRFGRLAIKTHSMQSGFLHAYILTMVLALVVMLVWGMFCHRVDRPTPPTAVTEEISK</sequence>
<protein>
    <submittedName>
        <fullName evidence="10">Formate hydrogenlyase subunit 3/multisubunit Na+/H+ antiporter MnhD subunit</fullName>
    </submittedName>
</protein>
<dbReference type="InterPro" id="IPR001750">
    <property type="entry name" value="ND/Mrp_TM"/>
</dbReference>
<evidence type="ECO:0000256" key="4">
    <source>
        <dbReference type="ARBA" id="ARBA00022989"/>
    </source>
</evidence>
<feature type="transmembrane region" description="Helical" evidence="8">
    <location>
        <begin position="463"/>
        <end position="485"/>
    </location>
</feature>
<dbReference type="InterPro" id="IPR052175">
    <property type="entry name" value="ComplexI-like_HydComp"/>
</dbReference>
<dbReference type="GO" id="GO:0005886">
    <property type="term" value="C:plasma membrane"/>
    <property type="evidence" value="ECO:0007669"/>
    <property type="project" value="UniProtKB-SubCell"/>
</dbReference>
<dbReference type="PANTHER" id="PTHR42682:SF3">
    <property type="entry name" value="FORMATE HYDROGENLYASE SUBUNIT 3-RELATED"/>
    <property type="match status" value="1"/>
</dbReference>
<evidence type="ECO:0000256" key="1">
    <source>
        <dbReference type="ARBA" id="ARBA00004651"/>
    </source>
</evidence>
<evidence type="ECO:0000259" key="9">
    <source>
        <dbReference type="Pfam" id="PF00361"/>
    </source>
</evidence>
<feature type="transmembrane region" description="Helical" evidence="8">
    <location>
        <begin position="215"/>
        <end position="239"/>
    </location>
</feature>
<feature type="transmembrane region" description="Helical" evidence="8">
    <location>
        <begin position="331"/>
        <end position="359"/>
    </location>
</feature>
<keyword evidence="6 8" id="KW-0472">Membrane</keyword>
<feature type="transmembrane region" description="Helical" evidence="8">
    <location>
        <begin position="125"/>
        <end position="143"/>
    </location>
</feature>
<feature type="transmembrane region" description="Helical" evidence="8">
    <location>
        <begin position="95"/>
        <end position="113"/>
    </location>
</feature>
<dbReference type="PRINTS" id="PR01437">
    <property type="entry name" value="NUOXDRDTASE4"/>
</dbReference>
<dbReference type="GO" id="GO:0008137">
    <property type="term" value="F:NADH dehydrogenase (ubiquinone) activity"/>
    <property type="evidence" value="ECO:0007669"/>
    <property type="project" value="InterPro"/>
</dbReference>
<comment type="caution">
    <text evidence="10">The sequence shown here is derived from an EMBL/GenBank/DDBJ whole genome shotgun (WGS) entry which is preliminary data.</text>
</comment>
<evidence type="ECO:0000256" key="5">
    <source>
        <dbReference type="ARBA" id="ARBA00023002"/>
    </source>
</evidence>
<gene>
    <name evidence="10" type="ORF">J3R75_003551</name>
</gene>
<dbReference type="GO" id="GO:0016491">
    <property type="term" value="F:oxidoreductase activity"/>
    <property type="evidence" value="ECO:0007669"/>
    <property type="project" value="UniProtKB-KW"/>
</dbReference>
<evidence type="ECO:0000256" key="7">
    <source>
        <dbReference type="RuleBase" id="RU000320"/>
    </source>
</evidence>
<feature type="transmembrane region" description="Helical" evidence="8">
    <location>
        <begin position="155"/>
        <end position="177"/>
    </location>
</feature>
<dbReference type="AlphaFoldDB" id="A0AAE4APK9"/>
<evidence type="ECO:0000256" key="3">
    <source>
        <dbReference type="ARBA" id="ARBA00022692"/>
    </source>
</evidence>
<feature type="domain" description="NADH:quinone oxidoreductase/Mrp antiporter transmembrane" evidence="9">
    <location>
        <begin position="95"/>
        <end position="360"/>
    </location>
</feature>
<organism evidence="10 11">
    <name type="scientific">Oligosphaera ethanolica</name>
    <dbReference type="NCBI Taxonomy" id="760260"/>
    <lineage>
        <taxon>Bacteria</taxon>
        <taxon>Pseudomonadati</taxon>
        <taxon>Lentisphaerota</taxon>
        <taxon>Oligosphaeria</taxon>
        <taxon>Oligosphaerales</taxon>
        <taxon>Oligosphaeraceae</taxon>
        <taxon>Oligosphaera</taxon>
    </lineage>
</organism>
<feature type="transmembrane region" description="Helical" evidence="8">
    <location>
        <begin position="371"/>
        <end position="400"/>
    </location>
</feature>
<dbReference type="Pfam" id="PF00361">
    <property type="entry name" value="Proton_antipo_M"/>
    <property type="match status" value="1"/>
</dbReference>
<dbReference type="RefSeq" id="WP_307264236.1">
    <property type="nucleotide sequence ID" value="NZ_JAUSVL010000001.1"/>
</dbReference>
<comment type="subcellular location">
    <subcellularLocation>
        <location evidence="1">Cell membrane</location>
        <topology evidence="1">Multi-pass membrane protein</topology>
    </subcellularLocation>
    <subcellularLocation>
        <location evidence="7">Membrane</location>
        <topology evidence="7">Multi-pass membrane protein</topology>
    </subcellularLocation>
</comment>
<dbReference type="Proteomes" id="UP001238163">
    <property type="component" value="Unassembled WGS sequence"/>
</dbReference>
<keyword evidence="4 8" id="KW-1133">Transmembrane helix</keyword>
<feature type="transmembrane region" description="Helical" evidence="8">
    <location>
        <begin position="189"/>
        <end position="209"/>
    </location>
</feature>
<feature type="transmembrane region" description="Helical" evidence="8">
    <location>
        <begin position="40"/>
        <end position="59"/>
    </location>
</feature>